<evidence type="ECO:0000313" key="8">
    <source>
        <dbReference type="EMBL" id="KAH9362146.1"/>
    </source>
</evidence>
<protein>
    <recommendedName>
        <fullName evidence="7">Homeobox domain-containing protein</fullName>
    </recommendedName>
</protein>
<comment type="similarity">
    <text evidence="3">Belongs to the Msh homeobox family.</text>
</comment>
<dbReference type="GO" id="GO:0000977">
    <property type="term" value="F:RNA polymerase II transcription regulatory region sequence-specific DNA binding"/>
    <property type="evidence" value="ECO:0007669"/>
    <property type="project" value="TreeGrafter"/>
</dbReference>
<evidence type="ECO:0000256" key="3">
    <source>
        <dbReference type="ARBA" id="ARBA00038425"/>
    </source>
</evidence>
<sequence length="97" mass="10582">MFVQVKIWFQNRRAKEKRLKEAELEKLRMAMRPLLPGAFGLGLSANPFGASTTSGAVPGSGTYMHGPRLMQASPPAHHPPFTTAEAVTALQQQRPAL</sequence>
<evidence type="ECO:0000256" key="6">
    <source>
        <dbReference type="SAM" id="MobiDB-lite"/>
    </source>
</evidence>
<keyword evidence="9" id="KW-1185">Reference proteome</keyword>
<dbReference type="Gene3D" id="1.10.10.60">
    <property type="entry name" value="Homeodomain-like"/>
    <property type="match status" value="1"/>
</dbReference>
<dbReference type="Proteomes" id="UP000821853">
    <property type="component" value="Chromosome 1"/>
</dbReference>
<dbReference type="PANTHER" id="PTHR24338">
    <property type="entry name" value="HOMEOBOX PROTEIN MSX"/>
    <property type="match status" value="1"/>
</dbReference>
<dbReference type="VEuPathDB" id="VectorBase:HLOH_051341"/>
<dbReference type="SUPFAM" id="SSF46689">
    <property type="entry name" value="Homeodomain-like"/>
    <property type="match status" value="1"/>
</dbReference>
<accession>A0A9J6FGD9</accession>
<proteinExistence type="inferred from homology"/>
<evidence type="ECO:0000256" key="1">
    <source>
        <dbReference type="ARBA" id="ARBA00004123"/>
    </source>
</evidence>
<evidence type="ECO:0000256" key="2">
    <source>
        <dbReference type="ARBA" id="ARBA00022473"/>
    </source>
</evidence>
<keyword evidence="4 5" id="KW-0539">Nucleus</keyword>
<dbReference type="InterPro" id="IPR009057">
    <property type="entry name" value="Homeodomain-like_sf"/>
</dbReference>
<comment type="caution">
    <text evidence="8">The sequence shown here is derived from an EMBL/GenBank/DDBJ whole genome shotgun (WGS) entry which is preliminary data.</text>
</comment>
<evidence type="ECO:0000259" key="7">
    <source>
        <dbReference type="PROSITE" id="PS50071"/>
    </source>
</evidence>
<dbReference type="InterPro" id="IPR001356">
    <property type="entry name" value="HD"/>
</dbReference>
<evidence type="ECO:0000256" key="5">
    <source>
        <dbReference type="RuleBase" id="RU000682"/>
    </source>
</evidence>
<dbReference type="GO" id="GO:0005634">
    <property type="term" value="C:nucleus"/>
    <property type="evidence" value="ECO:0007669"/>
    <property type="project" value="UniProtKB-SubCell"/>
</dbReference>
<dbReference type="InterPro" id="IPR050674">
    <property type="entry name" value="Msh_Homeobox_Regulators"/>
</dbReference>
<dbReference type="GO" id="GO:0000981">
    <property type="term" value="F:DNA-binding transcription factor activity, RNA polymerase II-specific"/>
    <property type="evidence" value="ECO:0007669"/>
    <property type="project" value="TreeGrafter"/>
</dbReference>
<organism evidence="8 9">
    <name type="scientific">Haemaphysalis longicornis</name>
    <name type="common">Bush tick</name>
    <dbReference type="NCBI Taxonomy" id="44386"/>
    <lineage>
        <taxon>Eukaryota</taxon>
        <taxon>Metazoa</taxon>
        <taxon>Ecdysozoa</taxon>
        <taxon>Arthropoda</taxon>
        <taxon>Chelicerata</taxon>
        <taxon>Arachnida</taxon>
        <taxon>Acari</taxon>
        <taxon>Parasitiformes</taxon>
        <taxon>Ixodida</taxon>
        <taxon>Ixodoidea</taxon>
        <taxon>Ixodidae</taxon>
        <taxon>Haemaphysalinae</taxon>
        <taxon>Haemaphysalis</taxon>
    </lineage>
</organism>
<reference evidence="8 9" key="1">
    <citation type="journal article" date="2020" name="Cell">
        <title>Large-Scale Comparative Analyses of Tick Genomes Elucidate Their Genetic Diversity and Vector Capacities.</title>
        <authorList>
            <consortium name="Tick Genome and Microbiome Consortium (TIGMIC)"/>
            <person name="Jia N."/>
            <person name="Wang J."/>
            <person name="Shi W."/>
            <person name="Du L."/>
            <person name="Sun Y."/>
            <person name="Zhan W."/>
            <person name="Jiang J.F."/>
            <person name="Wang Q."/>
            <person name="Zhang B."/>
            <person name="Ji P."/>
            <person name="Bell-Sakyi L."/>
            <person name="Cui X.M."/>
            <person name="Yuan T.T."/>
            <person name="Jiang B.G."/>
            <person name="Yang W.F."/>
            <person name="Lam T.T."/>
            <person name="Chang Q.C."/>
            <person name="Ding S.J."/>
            <person name="Wang X.J."/>
            <person name="Zhu J.G."/>
            <person name="Ruan X.D."/>
            <person name="Zhao L."/>
            <person name="Wei J.T."/>
            <person name="Ye R.Z."/>
            <person name="Que T.C."/>
            <person name="Du C.H."/>
            <person name="Zhou Y.H."/>
            <person name="Cheng J.X."/>
            <person name="Dai P.F."/>
            <person name="Guo W.B."/>
            <person name="Han X.H."/>
            <person name="Huang E.J."/>
            <person name="Li L.F."/>
            <person name="Wei W."/>
            <person name="Gao Y.C."/>
            <person name="Liu J.Z."/>
            <person name="Shao H.Z."/>
            <person name="Wang X."/>
            <person name="Wang C.C."/>
            <person name="Yang T.C."/>
            <person name="Huo Q.B."/>
            <person name="Li W."/>
            <person name="Chen H.Y."/>
            <person name="Chen S.E."/>
            <person name="Zhou L.G."/>
            <person name="Ni X.B."/>
            <person name="Tian J.H."/>
            <person name="Sheng Y."/>
            <person name="Liu T."/>
            <person name="Pan Y.S."/>
            <person name="Xia L.Y."/>
            <person name="Li J."/>
            <person name="Zhao F."/>
            <person name="Cao W.C."/>
        </authorList>
    </citation>
    <scope>NUCLEOTIDE SEQUENCE [LARGE SCALE GENOMIC DNA]</scope>
    <source>
        <strain evidence="8">HaeL-2018</strain>
    </source>
</reference>
<evidence type="ECO:0000256" key="4">
    <source>
        <dbReference type="PROSITE-ProRule" id="PRU00108"/>
    </source>
</evidence>
<keyword evidence="4 5" id="KW-0371">Homeobox</keyword>
<gene>
    <name evidence="8" type="ORF">HPB48_002124</name>
</gene>
<dbReference type="GO" id="GO:0048598">
    <property type="term" value="P:embryonic morphogenesis"/>
    <property type="evidence" value="ECO:0007669"/>
    <property type="project" value="TreeGrafter"/>
</dbReference>
<dbReference type="EMBL" id="JABSTR010000001">
    <property type="protein sequence ID" value="KAH9362146.1"/>
    <property type="molecule type" value="Genomic_DNA"/>
</dbReference>
<evidence type="ECO:0000313" key="9">
    <source>
        <dbReference type="Proteomes" id="UP000821853"/>
    </source>
</evidence>
<comment type="subcellular location">
    <subcellularLocation>
        <location evidence="1 4 5">Nucleus</location>
    </subcellularLocation>
</comment>
<dbReference type="PROSITE" id="PS50071">
    <property type="entry name" value="HOMEOBOX_2"/>
    <property type="match status" value="1"/>
</dbReference>
<keyword evidence="4 5" id="KW-0238">DNA-binding</keyword>
<feature type="DNA-binding region" description="Homeobox" evidence="4">
    <location>
        <begin position="3"/>
        <end position="20"/>
    </location>
</feature>
<dbReference type="CDD" id="cd00086">
    <property type="entry name" value="homeodomain"/>
    <property type="match status" value="1"/>
</dbReference>
<feature type="domain" description="Homeobox" evidence="7">
    <location>
        <begin position="1"/>
        <end position="19"/>
    </location>
</feature>
<name>A0A9J6FGD9_HAELO</name>
<dbReference type="AlphaFoldDB" id="A0A9J6FGD9"/>
<dbReference type="Pfam" id="PF00046">
    <property type="entry name" value="Homeodomain"/>
    <property type="match status" value="1"/>
</dbReference>
<feature type="region of interest" description="Disordered" evidence="6">
    <location>
        <begin position="52"/>
        <end position="97"/>
    </location>
</feature>
<keyword evidence="2" id="KW-0217">Developmental protein</keyword>
<dbReference type="PANTHER" id="PTHR24338:SF0">
    <property type="entry name" value="MUSCLE SEGMENTATION HOMEOBOX"/>
    <property type="match status" value="1"/>
</dbReference>